<gene>
    <name evidence="6" type="ORF">SELMODRAFT_28604</name>
</gene>
<dbReference type="EMBL" id="GL377569">
    <property type="protein sequence ID" value="EFJ34370.1"/>
    <property type="molecule type" value="Genomic_DNA"/>
</dbReference>
<dbReference type="Proteomes" id="UP000001514">
    <property type="component" value="Unassembled WGS sequence"/>
</dbReference>
<dbReference type="PANTHER" id="PTHR31384:SF179">
    <property type="entry name" value="AUXIN-RESPONSIVE PROTEIN"/>
    <property type="match status" value="1"/>
</dbReference>
<dbReference type="InterPro" id="IPR053793">
    <property type="entry name" value="PB1-like"/>
</dbReference>
<dbReference type="OrthoDB" id="1111742at2759"/>
<keyword evidence="7" id="KW-1185">Reference proteome</keyword>
<comment type="subcellular location">
    <subcellularLocation>
        <location evidence="1 3">Nucleus</location>
    </subcellularLocation>
</comment>
<dbReference type="SUPFAM" id="SSF54277">
    <property type="entry name" value="CAD &amp; PB1 domains"/>
    <property type="match status" value="1"/>
</dbReference>
<dbReference type="AlphaFoldDB" id="D8QZ89"/>
<protein>
    <recommendedName>
        <fullName evidence="3">Auxin-responsive protein</fullName>
    </recommendedName>
</protein>
<dbReference type="InterPro" id="IPR044835">
    <property type="entry name" value="ARF_plant"/>
</dbReference>
<feature type="non-terminal residue" evidence="6">
    <location>
        <position position="1"/>
    </location>
</feature>
<dbReference type="Gene3D" id="3.10.20.90">
    <property type="entry name" value="Phosphatidylinositol 3-kinase Catalytic Subunit, Chain A, domain 1"/>
    <property type="match status" value="1"/>
</dbReference>
<reference evidence="6 7" key="1">
    <citation type="journal article" date="2011" name="Science">
        <title>The Selaginella genome identifies genetic changes associated with the evolution of vascular plants.</title>
        <authorList>
            <person name="Banks J.A."/>
            <person name="Nishiyama T."/>
            <person name="Hasebe M."/>
            <person name="Bowman J.L."/>
            <person name="Gribskov M."/>
            <person name="dePamphilis C."/>
            <person name="Albert V.A."/>
            <person name="Aono N."/>
            <person name="Aoyama T."/>
            <person name="Ambrose B.A."/>
            <person name="Ashton N.W."/>
            <person name="Axtell M.J."/>
            <person name="Barker E."/>
            <person name="Barker M.S."/>
            <person name="Bennetzen J.L."/>
            <person name="Bonawitz N.D."/>
            <person name="Chapple C."/>
            <person name="Cheng C."/>
            <person name="Correa L.G."/>
            <person name="Dacre M."/>
            <person name="DeBarry J."/>
            <person name="Dreyer I."/>
            <person name="Elias M."/>
            <person name="Engstrom E.M."/>
            <person name="Estelle M."/>
            <person name="Feng L."/>
            <person name="Finet C."/>
            <person name="Floyd S.K."/>
            <person name="Frommer W.B."/>
            <person name="Fujita T."/>
            <person name="Gramzow L."/>
            <person name="Gutensohn M."/>
            <person name="Harholt J."/>
            <person name="Hattori M."/>
            <person name="Heyl A."/>
            <person name="Hirai T."/>
            <person name="Hiwatashi Y."/>
            <person name="Ishikawa M."/>
            <person name="Iwata M."/>
            <person name="Karol K.G."/>
            <person name="Koehler B."/>
            <person name="Kolukisaoglu U."/>
            <person name="Kubo M."/>
            <person name="Kurata T."/>
            <person name="Lalonde S."/>
            <person name="Li K."/>
            <person name="Li Y."/>
            <person name="Litt A."/>
            <person name="Lyons E."/>
            <person name="Manning G."/>
            <person name="Maruyama T."/>
            <person name="Michael T.P."/>
            <person name="Mikami K."/>
            <person name="Miyazaki S."/>
            <person name="Morinaga S."/>
            <person name="Murata T."/>
            <person name="Mueller-Roeber B."/>
            <person name="Nelson D.R."/>
            <person name="Obara M."/>
            <person name="Oguri Y."/>
            <person name="Olmstead R.G."/>
            <person name="Onodera N."/>
            <person name="Petersen B.L."/>
            <person name="Pils B."/>
            <person name="Prigge M."/>
            <person name="Rensing S.A."/>
            <person name="Riano-Pachon D.M."/>
            <person name="Roberts A.W."/>
            <person name="Sato Y."/>
            <person name="Scheller H.V."/>
            <person name="Schulz B."/>
            <person name="Schulz C."/>
            <person name="Shakirov E.V."/>
            <person name="Shibagaki N."/>
            <person name="Shinohara N."/>
            <person name="Shippen D.E."/>
            <person name="Soerensen I."/>
            <person name="Sotooka R."/>
            <person name="Sugimoto N."/>
            <person name="Sugita M."/>
            <person name="Sumikawa N."/>
            <person name="Tanurdzic M."/>
            <person name="Theissen G."/>
            <person name="Ulvskov P."/>
            <person name="Wakazuki S."/>
            <person name="Weng J.K."/>
            <person name="Willats W.W."/>
            <person name="Wipf D."/>
            <person name="Wolf P.G."/>
            <person name="Yang L."/>
            <person name="Zimmer A.D."/>
            <person name="Zhu Q."/>
            <person name="Mitros T."/>
            <person name="Hellsten U."/>
            <person name="Loque D."/>
            <person name="Otillar R."/>
            <person name="Salamov A."/>
            <person name="Schmutz J."/>
            <person name="Shapiro H."/>
            <person name="Lindquist E."/>
            <person name="Lucas S."/>
            <person name="Rokhsar D."/>
            <person name="Grigoriev I.V."/>
        </authorList>
    </citation>
    <scope>NUCLEOTIDE SEQUENCE [LARGE SCALE GENOMIC DNA]</scope>
</reference>
<dbReference type="GO" id="GO:0006355">
    <property type="term" value="P:regulation of DNA-templated transcription"/>
    <property type="evidence" value="ECO:0007669"/>
    <property type="project" value="InterPro"/>
</dbReference>
<dbReference type="HOGENOM" id="CLU_2139946_0_0_1"/>
<feature type="non-terminal residue" evidence="6">
    <location>
        <position position="113"/>
    </location>
</feature>
<name>D8QZ89_SELML</name>
<comment type="similarity">
    <text evidence="3">Belongs to the Aux/IAA family.</text>
</comment>
<evidence type="ECO:0000256" key="2">
    <source>
        <dbReference type="ARBA" id="ARBA00023294"/>
    </source>
</evidence>
<dbReference type="GO" id="GO:0009734">
    <property type="term" value="P:auxin-activated signaling pathway"/>
    <property type="evidence" value="ECO:0007669"/>
    <property type="project" value="UniProtKB-UniRule"/>
</dbReference>
<feature type="region of interest" description="Disordered" evidence="4">
    <location>
        <begin position="1"/>
        <end position="29"/>
    </location>
</feature>
<dbReference type="FunFam" id="3.10.20.90:FF:000047">
    <property type="entry name" value="Auxin response factor"/>
    <property type="match status" value="1"/>
</dbReference>
<comment type="subunit">
    <text evidence="3">Homodimers and heterodimers.</text>
</comment>
<dbReference type="Pfam" id="PF02309">
    <property type="entry name" value="AUX_IAA"/>
    <property type="match status" value="1"/>
</dbReference>
<evidence type="ECO:0000256" key="3">
    <source>
        <dbReference type="RuleBase" id="RU004549"/>
    </source>
</evidence>
<keyword evidence="2 3" id="KW-0927">Auxin signaling pathway</keyword>
<accession>D8QZ89</accession>
<evidence type="ECO:0000313" key="6">
    <source>
        <dbReference type="EMBL" id="EFJ34370.1"/>
    </source>
</evidence>
<keyword evidence="3" id="KW-0805">Transcription regulation</keyword>
<keyword evidence="3" id="KW-0539">Nucleus</keyword>
<dbReference type="Gramene" id="EFJ34370">
    <property type="protein sequence ID" value="EFJ34370"/>
    <property type="gene ID" value="SELMODRAFT_28604"/>
</dbReference>
<comment type="function">
    <text evidence="3">Aux/IAA proteins are short-lived transcriptional factors that function as repressors of early auxin response genes at low auxin concentrations.</text>
</comment>
<dbReference type="InterPro" id="IPR033389">
    <property type="entry name" value="AUX/IAA_dom"/>
</dbReference>
<dbReference type="eggNOG" id="ENOG502SRRX">
    <property type="taxonomic scope" value="Eukaryota"/>
</dbReference>
<dbReference type="InParanoid" id="D8QZ89"/>
<keyword evidence="3" id="KW-0804">Transcription</keyword>
<dbReference type="PROSITE" id="PS51745">
    <property type="entry name" value="PB1"/>
    <property type="match status" value="1"/>
</dbReference>
<dbReference type="GO" id="GO:0003677">
    <property type="term" value="F:DNA binding"/>
    <property type="evidence" value="ECO:0007669"/>
    <property type="project" value="InterPro"/>
</dbReference>
<feature type="domain" description="PB1" evidence="5">
    <location>
        <begin position="30"/>
        <end position="112"/>
    </location>
</feature>
<dbReference type="KEGG" id="smo:SELMODRAFT_28604"/>
<evidence type="ECO:0000313" key="7">
    <source>
        <dbReference type="Proteomes" id="UP000001514"/>
    </source>
</evidence>
<organism evidence="7">
    <name type="scientific">Selaginella moellendorffii</name>
    <name type="common">Spikemoss</name>
    <dbReference type="NCBI Taxonomy" id="88036"/>
    <lineage>
        <taxon>Eukaryota</taxon>
        <taxon>Viridiplantae</taxon>
        <taxon>Streptophyta</taxon>
        <taxon>Embryophyta</taxon>
        <taxon>Tracheophyta</taxon>
        <taxon>Lycopodiopsida</taxon>
        <taxon>Selaginellales</taxon>
        <taxon>Selaginellaceae</taxon>
        <taxon>Selaginella</taxon>
    </lineage>
</organism>
<dbReference type="OMA" id="RWELARM"/>
<proteinExistence type="inferred from homology"/>
<dbReference type="PANTHER" id="PTHR31384">
    <property type="entry name" value="AUXIN RESPONSE FACTOR 4-RELATED"/>
    <property type="match status" value="1"/>
</dbReference>
<evidence type="ECO:0000259" key="5">
    <source>
        <dbReference type="PROSITE" id="PS51745"/>
    </source>
</evidence>
<evidence type="ECO:0000256" key="1">
    <source>
        <dbReference type="ARBA" id="ARBA00004123"/>
    </source>
</evidence>
<dbReference type="GO" id="GO:0005634">
    <property type="term" value="C:nucleus"/>
    <property type="evidence" value="ECO:0007669"/>
    <property type="project" value="UniProtKB-SubCell"/>
</dbReference>
<feature type="compositionally biased region" description="Polar residues" evidence="4">
    <location>
        <begin position="19"/>
        <end position="29"/>
    </location>
</feature>
<dbReference type="FunCoup" id="D8QZ89">
    <property type="interactions" value="582"/>
</dbReference>
<sequence>EDNTTTLAQRSNHHHHQHNINASNKQPPTRTYTKVYKLGSIGRAVDVTRFSNYTELRWELARMFNLDGQLDQKSGWQLVFIDHEGDILLVGDDPWEEFVSSVRGIRILSPSEV</sequence>
<feature type="compositionally biased region" description="Polar residues" evidence="4">
    <location>
        <begin position="1"/>
        <end position="10"/>
    </location>
</feature>
<evidence type="ECO:0000256" key="4">
    <source>
        <dbReference type="SAM" id="MobiDB-lite"/>
    </source>
</evidence>
<keyword evidence="3" id="KW-0678">Repressor</keyword>